<protein>
    <submittedName>
        <fullName evidence="1">Uncharacterized protein</fullName>
    </submittedName>
</protein>
<dbReference type="AlphaFoldDB" id="A0A8X6LP40"/>
<evidence type="ECO:0000313" key="1">
    <source>
        <dbReference type="EMBL" id="GFR17801.1"/>
    </source>
</evidence>
<proteinExistence type="predicted"/>
<keyword evidence="2" id="KW-1185">Reference proteome</keyword>
<comment type="caution">
    <text evidence="1">The sequence shown here is derived from an EMBL/GenBank/DDBJ whole genome shotgun (WGS) entry which is preliminary data.</text>
</comment>
<dbReference type="EMBL" id="BMAO01037448">
    <property type="protein sequence ID" value="GFR17801.1"/>
    <property type="molecule type" value="Genomic_DNA"/>
</dbReference>
<evidence type="ECO:0000313" key="2">
    <source>
        <dbReference type="Proteomes" id="UP000887116"/>
    </source>
</evidence>
<dbReference type="Proteomes" id="UP000887116">
    <property type="component" value="Unassembled WGS sequence"/>
</dbReference>
<organism evidence="1 2">
    <name type="scientific">Trichonephila clavata</name>
    <name type="common">Joro spider</name>
    <name type="synonym">Nephila clavata</name>
    <dbReference type="NCBI Taxonomy" id="2740835"/>
    <lineage>
        <taxon>Eukaryota</taxon>
        <taxon>Metazoa</taxon>
        <taxon>Ecdysozoa</taxon>
        <taxon>Arthropoda</taxon>
        <taxon>Chelicerata</taxon>
        <taxon>Arachnida</taxon>
        <taxon>Araneae</taxon>
        <taxon>Araneomorphae</taxon>
        <taxon>Entelegynae</taxon>
        <taxon>Araneoidea</taxon>
        <taxon>Nephilidae</taxon>
        <taxon>Trichonephila</taxon>
    </lineage>
</organism>
<name>A0A8X6LP40_TRICU</name>
<accession>A0A8X6LP40</accession>
<sequence length="123" mass="14228">MDTKRRKIVSCSLAKNAVIVGSRQKYPGCICVNGSCKERTLIPVSQYMFISTMKRPSSGKMCSTSTVFMSELIRTRILCNATMFYIQCIDWDYQWLIAGVVYTTISFQRSKRPHISKYLRTRF</sequence>
<reference evidence="1" key="1">
    <citation type="submission" date="2020-07" db="EMBL/GenBank/DDBJ databases">
        <title>Multicomponent nature underlies the extraordinary mechanical properties of spider dragline silk.</title>
        <authorList>
            <person name="Kono N."/>
            <person name="Nakamura H."/>
            <person name="Mori M."/>
            <person name="Yoshida Y."/>
            <person name="Ohtoshi R."/>
            <person name="Malay A.D."/>
            <person name="Moran D.A.P."/>
            <person name="Tomita M."/>
            <person name="Numata K."/>
            <person name="Arakawa K."/>
        </authorList>
    </citation>
    <scope>NUCLEOTIDE SEQUENCE</scope>
</reference>
<gene>
    <name evidence="1" type="ORF">TNCT_535281</name>
</gene>